<evidence type="ECO:0000313" key="4">
    <source>
        <dbReference type="Proteomes" id="UP001321473"/>
    </source>
</evidence>
<sequence>MQALRICILAALAAATLAASSSIKSKKIHKTPRLQRRLGLARIELPEPRLKHLAHRLLEAKRGFLSAQVTANDGHLVGLSVKMKHGGKPGYHVSVGQGYSKKGWHAPPDLDHVGHTSLSSGPYSGGSFQSLFRGSEGLSFGDASSSLLSEGQPYYYKDTASLSGLYPFTSYQVPGYVTAVPKYQVTKLVDTVPSVLPAVSAEYDQASLVATPLHTSTVLQSLQLAKIKALDGHASAGLGTKLPATRIVHKVPLSVLPKKAAFVQQFPATLHGAHAKLFSPAVYAAAKVNYPAMLNNGGHHVLSLQKLPVSKLAAHLPQSHYVMHTVKPVSSAIGVIRTPIYAATGSGELYPVDVDGGALQEDYAVGADGLQSGHANAFGGVGGQASAGYGNGDVEGLQYGGPQGGQLNGGGGGKYGNGKGAAGGAENGVFQSGQFNGGGGRKYDHGNGAAGGADSGGFQGGQSNGGGGGKYGHGNGAAGGFDNGGFQGGQFNGGAGGKYGHGNGAAGGADSGGFQGGQFNGGGGGKYGHGNGAAGGFDNGGFQGGQFHGGGGGKYGHGNGAAGGADSAGFQGGQFNGGGGGKYGNGNGAAGGVDNEGFQGGQFNGGGGKYGHGNGAAGGVDNGGYQEGGQLNGDGGNYAHGNGAAGGFSNGGFNGGGGGKFAHGNSAERGLSNGGYQGGGGGGGGKYGFGNGAAGGIGNGGLQGGHFNGGGGNYGQVNGFQQGFGNGGEGSQEVYPNKKGHGGTDAYGNGGGPQGFPPGLGYQGNSNGGGLAHKNYGNAGAGPQAGFANGEHQGGNGFTGGAQSGYANGGAASNGFINGGFQGPHPGGGRPQQHAFPHGVTGFNVVPGGLSAKHGLKGALPAELTYGGVPVGGLQVQTVQAHPFPDIPGPEESVARGQFNGKARGSANGRAKSGGVAEEGELQGGASGEGFSAVTQVNGDYKNPQGALSGYDVKGEGAAGGQHRTLGKQNGEAGYKNGGGWKPIVDSRYEAKFSGGSLNAGKFDGNQQGPSFGGNGFRKLYGGAPANGHAFINNGEGDGLVNGDLQGKGSHVQYPKYRHNREKFFGGGNSQANGGKAKFLGGSGSGFSRQFNMNGNGGEDQNFGNVENGDIPANVPSKEFNGRGSNARFDNDFGNGGGFPNGAQGPGYFEANGNRGMLAQGKFHNGGDGGQPAFVQSEGFQGNGGSGAGEFLKASQGGRSRFHSSGNGRNFGQAVPNGRLRGEANGGGPTPPKFCPKGGWKPIIKKEKGGNVNDEEGAMRGFPDGQGNGFNSQSGFEALGRPAQGEGMMGNAGVNGFEGGDVYQGQAPREYGGGSGTFSRGPVNQFNGGELSEMRGQVGNGGAAAGYSNGRMNGFASEGSFGPQSQINNGGPRDVRYGNGQGAAYGGAPRQFLNGGANGASFSQAGVDYEGEELPGEESFKREEVKKVFFRPVSTQTKKVPKSVIVSDRATSSRSNKKSPSPKRTSVKSNPFVGLSQLITIKEPPNLEQLLATYKIDGQNLPPLELRSLRGHGYSDVSLEDHASAPVFQKASPAAQLELATPTGGDLVTPETKAHSMGELKKTVSVDSLGSLSSAEQSSEEHERENTSPLVPKSQPSTEASLAVKELSASGPSEGESESSAGVPPTTLKGSSSEEIVEPIEKASPSDSLGGSLEKSSLYDTREGHVLPYGRRRSPTYYKQDRISSSYLIPVRVPPSLRSKIRRSG</sequence>
<feature type="chain" id="PRO_5042857195" description="Fibroin heavy chain-like" evidence="2">
    <location>
        <begin position="19"/>
        <end position="1705"/>
    </location>
</feature>
<proteinExistence type="predicted"/>
<organism evidence="3 4">
    <name type="scientific">Amblyomma americanum</name>
    <name type="common">Lone star tick</name>
    <dbReference type="NCBI Taxonomy" id="6943"/>
    <lineage>
        <taxon>Eukaryota</taxon>
        <taxon>Metazoa</taxon>
        <taxon>Ecdysozoa</taxon>
        <taxon>Arthropoda</taxon>
        <taxon>Chelicerata</taxon>
        <taxon>Arachnida</taxon>
        <taxon>Acari</taxon>
        <taxon>Parasitiformes</taxon>
        <taxon>Ixodida</taxon>
        <taxon>Ixodoidea</taxon>
        <taxon>Ixodidae</taxon>
        <taxon>Amblyomminae</taxon>
        <taxon>Amblyomma</taxon>
    </lineage>
</organism>
<feature type="compositionally biased region" description="Gly residues" evidence="1">
    <location>
        <begin position="743"/>
        <end position="754"/>
    </location>
</feature>
<feature type="region of interest" description="Disordered" evidence="1">
    <location>
        <begin position="952"/>
        <end position="976"/>
    </location>
</feature>
<feature type="signal peptide" evidence="2">
    <location>
        <begin position="1"/>
        <end position="18"/>
    </location>
</feature>
<evidence type="ECO:0008006" key="5">
    <source>
        <dbReference type="Google" id="ProtNLM"/>
    </source>
</evidence>
<feature type="region of interest" description="Disordered" evidence="1">
    <location>
        <begin position="720"/>
        <end position="767"/>
    </location>
</feature>
<feature type="compositionally biased region" description="Gly residues" evidence="1">
    <location>
        <begin position="817"/>
        <end position="830"/>
    </location>
</feature>
<feature type="compositionally biased region" description="Low complexity" evidence="1">
    <location>
        <begin position="1608"/>
        <end position="1625"/>
    </location>
</feature>
<feature type="region of interest" description="Disordered" evidence="1">
    <location>
        <begin position="1440"/>
        <end position="1469"/>
    </location>
</feature>
<feature type="region of interest" description="Disordered" evidence="1">
    <location>
        <begin position="1355"/>
        <end position="1382"/>
    </location>
</feature>
<dbReference type="Proteomes" id="UP001321473">
    <property type="component" value="Unassembled WGS sequence"/>
</dbReference>
<name>A0AAQ4E267_AMBAM</name>
<protein>
    <recommendedName>
        <fullName evidence="5">Fibroin heavy chain-like</fullName>
    </recommendedName>
</protein>
<feature type="compositionally biased region" description="Basic and acidic residues" evidence="1">
    <location>
        <begin position="1552"/>
        <end position="1564"/>
    </location>
</feature>
<evidence type="ECO:0000256" key="2">
    <source>
        <dbReference type="SAM" id="SignalP"/>
    </source>
</evidence>
<feature type="region of interest" description="Disordered" evidence="1">
    <location>
        <begin position="1541"/>
        <end position="1681"/>
    </location>
</feature>
<feature type="region of interest" description="Disordered" evidence="1">
    <location>
        <begin position="892"/>
        <end position="938"/>
    </location>
</feature>
<evidence type="ECO:0000256" key="1">
    <source>
        <dbReference type="SAM" id="MobiDB-lite"/>
    </source>
</evidence>
<keyword evidence="2" id="KW-0732">Signal</keyword>
<feature type="region of interest" description="Disordered" evidence="1">
    <location>
        <begin position="1181"/>
        <end position="1242"/>
    </location>
</feature>
<feature type="region of interest" description="Disordered" evidence="1">
    <location>
        <begin position="817"/>
        <end position="840"/>
    </location>
</feature>
<feature type="compositionally biased region" description="Polar residues" evidence="1">
    <location>
        <begin position="1645"/>
        <end position="1659"/>
    </location>
</feature>
<gene>
    <name evidence="3" type="ORF">V5799_014729</name>
</gene>
<accession>A0AAQ4E267</accession>
<feature type="compositionally biased region" description="Gly residues" evidence="1">
    <location>
        <begin position="448"/>
        <end position="469"/>
    </location>
</feature>
<evidence type="ECO:0000313" key="3">
    <source>
        <dbReference type="EMBL" id="KAK8768807.1"/>
    </source>
</evidence>
<feature type="region of interest" description="Disordered" evidence="1">
    <location>
        <begin position="432"/>
        <end position="469"/>
    </location>
</feature>
<reference evidence="3 4" key="1">
    <citation type="journal article" date="2023" name="Arcadia Sci">
        <title>De novo assembly of a long-read Amblyomma americanum tick genome.</title>
        <authorList>
            <person name="Chou S."/>
            <person name="Poskanzer K.E."/>
            <person name="Rollins M."/>
            <person name="Thuy-Boun P.S."/>
        </authorList>
    </citation>
    <scope>NUCLEOTIDE SEQUENCE [LARGE SCALE GENOMIC DNA]</scope>
    <source>
        <strain evidence="3">F_SG_1</strain>
        <tissue evidence="3">Salivary glands</tissue>
    </source>
</reference>
<keyword evidence="4" id="KW-1185">Reference proteome</keyword>
<comment type="caution">
    <text evidence="3">The sequence shown here is derived from an EMBL/GenBank/DDBJ whole genome shotgun (WGS) entry which is preliminary data.</text>
</comment>
<dbReference type="EMBL" id="JARKHS020023423">
    <property type="protein sequence ID" value="KAK8768807.1"/>
    <property type="molecule type" value="Genomic_DNA"/>
</dbReference>